<evidence type="ECO:0000313" key="3">
    <source>
        <dbReference type="Proteomes" id="UP000013893"/>
    </source>
</evidence>
<name>R4PX45_9BACT</name>
<dbReference type="InterPro" id="IPR012902">
    <property type="entry name" value="N_methyl_site"/>
</dbReference>
<keyword evidence="1" id="KW-0812">Transmembrane</keyword>
<dbReference type="KEGG" id="saal:L336_0024"/>
<sequence length="196" mass="20555">MFVIVYDMRLRHVRSGFTIVELLVVIVVIAILATLLTVIYMDSQLQARDTQVRNGAHKVAEALGVWAANNGGRFPAGGLSSTVAIAGGVCTDGATGFVGTGRYICTLEDVLVAANLLPAGFTTALPVNTQVSGGATNGTKSLAVYPCGTNTQVVFYALESPSQDDTNNFNTLVTQCGTASSVHDTMGMRGALLFKY</sequence>
<evidence type="ECO:0000313" key="2">
    <source>
        <dbReference type="EMBL" id="AGL61736.1"/>
    </source>
</evidence>
<dbReference type="SUPFAM" id="SSF54523">
    <property type="entry name" value="Pili subunits"/>
    <property type="match status" value="1"/>
</dbReference>
<dbReference type="HOGENOM" id="CLU_1388053_0_0_0"/>
<dbReference type="Proteomes" id="UP000013893">
    <property type="component" value="Chromosome"/>
</dbReference>
<gene>
    <name evidence="2" type="ORF">L336_0024</name>
</gene>
<dbReference type="NCBIfam" id="TIGR02532">
    <property type="entry name" value="IV_pilin_GFxxxE"/>
    <property type="match status" value="1"/>
</dbReference>
<dbReference type="Gene3D" id="3.30.700.10">
    <property type="entry name" value="Glycoprotein, Type 4 Pilin"/>
    <property type="match status" value="1"/>
</dbReference>
<protein>
    <submittedName>
        <fullName evidence="2">Putative Fimbral protein</fullName>
    </submittedName>
</protein>
<dbReference type="EMBL" id="CP005957">
    <property type="protein sequence ID" value="AGL61736.1"/>
    <property type="molecule type" value="Genomic_DNA"/>
</dbReference>
<reference evidence="2 3" key="1">
    <citation type="journal article" date="2013" name="Nat. Biotechnol.">
        <title>Genome sequences of rare, uncultured bacteria obtained by differential coverage binning of multiple metagenomes.</title>
        <authorList>
            <person name="Albertsen M."/>
            <person name="Hugenholtz P."/>
            <person name="Skarshewski A."/>
            <person name="Nielsen K.L."/>
            <person name="Tyson G.W."/>
            <person name="Nielsen P.H."/>
        </authorList>
    </citation>
    <scope>NUCLEOTIDE SEQUENCE [LARGE SCALE GENOMIC DNA]</scope>
    <source>
        <strain evidence="2">TM71</strain>
    </source>
</reference>
<feature type="transmembrane region" description="Helical" evidence="1">
    <location>
        <begin position="20"/>
        <end position="41"/>
    </location>
</feature>
<evidence type="ECO:0000256" key="1">
    <source>
        <dbReference type="SAM" id="Phobius"/>
    </source>
</evidence>
<dbReference type="STRING" id="1332188.L336_0024"/>
<dbReference type="AlphaFoldDB" id="R4PX45"/>
<dbReference type="Pfam" id="PF07963">
    <property type="entry name" value="N_methyl"/>
    <property type="match status" value="1"/>
</dbReference>
<organism evidence="2 3">
    <name type="scientific">Candidatus Saccharimonas aalborgensis</name>
    <dbReference type="NCBI Taxonomy" id="1332188"/>
    <lineage>
        <taxon>Bacteria</taxon>
        <taxon>Candidatus Saccharimonadota</taxon>
        <taxon>Candidatus Saccharimonadia</taxon>
        <taxon>Candidatus Saccharimonadales</taxon>
        <taxon>Candidatus Saccharimonadaceae</taxon>
        <taxon>Candidatus Saccharimonas</taxon>
    </lineage>
</organism>
<keyword evidence="1" id="KW-0472">Membrane</keyword>
<keyword evidence="3" id="KW-1185">Reference proteome</keyword>
<dbReference type="InterPro" id="IPR045584">
    <property type="entry name" value="Pilin-like"/>
</dbReference>
<keyword evidence="1" id="KW-1133">Transmembrane helix</keyword>
<proteinExistence type="predicted"/>
<accession>R4PX45</accession>